<comment type="caution">
    <text evidence="1">The sequence shown here is derived from an EMBL/GenBank/DDBJ whole genome shotgun (WGS) entry which is preliminary data.</text>
</comment>
<accession>A0A4Z2I1X0</accession>
<evidence type="ECO:0000313" key="1">
    <source>
        <dbReference type="EMBL" id="TNN72076.1"/>
    </source>
</evidence>
<proteinExistence type="predicted"/>
<protein>
    <submittedName>
        <fullName evidence="1">Uncharacterized protein</fullName>
    </submittedName>
</protein>
<dbReference type="AlphaFoldDB" id="A0A4Z2I1X0"/>
<name>A0A4Z2I1X0_9TELE</name>
<keyword evidence="2" id="KW-1185">Reference proteome</keyword>
<dbReference type="EMBL" id="SRLO01000142">
    <property type="protein sequence ID" value="TNN72076.1"/>
    <property type="molecule type" value="Genomic_DNA"/>
</dbReference>
<dbReference type="OrthoDB" id="8913847at2759"/>
<gene>
    <name evidence="1" type="ORF">EYF80_017653</name>
</gene>
<dbReference type="Proteomes" id="UP000314294">
    <property type="component" value="Unassembled WGS sequence"/>
</dbReference>
<reference evidence="1 2" key="1">
    <citation type="submission" date="2019-03" db="EMBL/GenBank/DDBJ databases">
        <title>First draft genome of Liparis tanakae, snailfish: a comprehensive survey of snailfish specific genes.</title>
        <authorList>
            <person name="Kim W."/>
            <person name="Song I."/>
            <person name="Jeong J.-H."/>
            <person name="Kim D."/>
            <person name="Kim S."/>
            <person name="Ryu S."/>
            <person name="Song J.Y."/>
            <person name="Lee S.K."/>
        </authorList>
    </citation>
    <scope>NUCLEOTIDE SEQUENCE [LARGE SCALE GENOMIC DNA]</scope>
    <source>
        <tissue evidence="1">Muscle</tissue>
    </source>
</reference>
<organism evidence="1 2">
    <name type="scientific">Liparis tanakae</name>
    <name type="common">Tanaka's snailfish</name>
    <dbReference type="NCBI Taxonomy" id="230148"/>
    <lineage>
        <taxon>Eukaryota</taxon>
        <taxon>Metazoa</taxon>
        <taxon>Chordata</taxon>
        <taxon>Craniata</taxon>
        <taxon>Vertebrata</taxon>
        <taxon>Euteleostomi</taxon>
        <taxon>Actinopterygii</taxon>
        <taxon>Neopterygii</taxon>
        <taxon>Teleostei</taxon>
        <taxon>Neoteleostei</taxon>
        <taxon>Acanthomorphata</taxon>
        <taxon>Eupercaria</taxon>
        <taxon>Perciformes</taxon>
        <taxon>Cottioidei</taxon>
        <taxon>Cottales</taxon>
        <taxon>Liparidae</taxon>
        <taxon>Liparis</taxon>
    </lineage>
</organism>
<sequence>MTWEGVEKRKISWQELWEMEAFKASFTIRATYDVLPSPKNLSQWYGEDPTYCLTSISSLTHLGIQTGLVLQVQFIIIRSSLSVLI</sequence>
<evidence type="ECO:0000313" key="2">
    <source>
        <dbReference type="Proteomes" id="UP000314294"/>
    </source>
</evidence>